<name>A0ABP6ZGH9_9ACTN</name>
<gene>
    <name evidence="1" type="ORF">GCM10022419_111030</name>
</gene>
<sequence>MPITVPEDPYRQPYMRAYTALARELATVISIRYLDVYDEQGAYGA</sequence>
<reference evidence="2" key="1">
    <citation type="journal article" date="2019" name="Int. J. Syst. Evol. Microbiol.">
        <title>The Global Catalogue of Microorganisms (GCM) 10K type strain sequencing project: providing services to taxonomists for standard genome sequencing and annotation.</title>
        <authorList>
            <consortium name="The Broad Institute Genomics Platform"/>
            <consortium name="The Broad Institute Genome Sequencing Center for Infectious Disease"/>
            <person name="Wu L."/>
            <person name="Ma J."/>
        </authorList>
    </citation>
    <scope>NUCLEOTIDE SEQUENCE [LARGE SCALE GENOMIC DNA]</scope>
    <source>
        <strain evidence="2">JCM 17326</strain>
    </source>
</reference>
<evidence type="ECO:0000313" key="2">
    <source>
        <dbReference type="Proteomes" id="UP001500630"/>
    </source>
</evidence>
<protein>
    <submittedName>
        <fullName evidence="1">Uncharacterized protein</fullName>
    </submittedName>
</protein>
<comment type="caution">
    <text evidence="1">The sequence shown here is derived from an EMBL/GenBank/DDBJ whole genome shotgun (WGS) entry which is preliminary data.</text>
</comment>
<evidence type="ECO:0000313" key="1">
    <source>
        <dbReference type="EMBL" id="GAA3607868.1"/>
    </source>
</evidence>
<dbReference type="Proteomes" id="UP001500630">
    <property type="component" value="Unassembled WGS sequence"/>
</dbReference>
<dbReference type="EMBL" id="BAABDQ010000043">
    <property type="protein sequence ID" value="GAA3607868.1"/>
    <property type="molecule type" value="Genomic_DNA"/>
</dbReference>
<keyword evidence="2" id="KW-1185">Reference proteome</keyword>
<proteinExistence type="predicted"/>
<organism evidence="1 2">
    <name type="scientific">Nonomuraea rosea</name>
    <dbReference type="NCBI Taxonomy" id="638574"/>
    <lineage>
        <taxon>Bacteria</taxon>
        <taxon>Bacillati</taxon>
        <taxon>Actinomycetota</taxon>
        <taxon>Actinomycetes</taxon>
        <taxon>Streptosporangiales</taxon>
        <taxon>Streptosporangiaceae</taxon>
        <taxon>Nonomuraea</taxon>
    </lineage>
</organism>
<accession>A0ABP6ZGH9</accession>